<dbReference type="KEGG" id="plon:Pla110_34230"/>
<evidence type="ECO:0000313" key="2">
    <source>
        <dbReference type="Proteomes" id="UP000317178"/>
    </source>
</evidence>
<organism evidence="1 2">
    <name type="scientific">Polystyrenella longa</name>
    <dbReference type="NCBI Taxonomy" id="2528007"/>
    <lineage>
        <taxon>Bacteria</taxon>
        <taxon>Pseudomonadati</taxon>
        <taxon>Planctomycetota</taxon>
        <taxon>Planctomycetia</taxon>
        <taxon>Planctomycetales</taxon>
        <taxon>Planctomycetaceae</taxon>
        <taxon>Polystyrenella</taxon>
    </lineage>
</organism>
<dbReference type="Proteomes" id="UP000317178">
    <property type="component" value="Chromosome"/>
</dbReference>
<name>A0A518CR25_9PLAN</name>
<proteinExistence type="predicted"/>
<protein>
    <submittedName>
        <fullName evidence="1">Uncharacterized protein</fullName>
    </submittedName>
</protein>
<sequence length="46" mass="5500">MYMPELKGIYFIRLKETIWAKAHSSLWNVKMIWINNSRFTNGSILP</sequence>
<reference evidence="1 2" key="1">
    <citation type="submission" date="2019-02" db="EMBL/GenBank/DDBJ databases">
        <title>Deep-cultivation of Planctomycetes and their phenomic and genomic characterization uncovers novel biology.</title>
        <authorList>
            <person name="Wiegand S."/>
            <person name="Jogler M."/>
            <person name="Boedeker C."/>
            <person name="Pinto D."/>
            <person name="Vollmers J."/>
            <person name="Rivas-Marin E."/>
            <person name="Kohn T."/>
            <person name="Peeters S.H."/>
            <person name="Heuer A."/>
            <person name="Rast P."/>
            <person name="Oberbeckmann S."/>
            <person name="Bunk B."/>
            <person name="Jeske O."/>
            <person name="Meyerdierks A."/>
            <person name="Storesund J.E."/>
            <person name="Kallscheuer N."/>
            <person name="Luecker S."/>
            <person name="Lage O.M."/>
            <person name="Pohl T."/>
            <person name="Merkel B.J."/>
            <person name="Hornburger P."/>
            <person name="Mueller R.-W."/>
            <person name="Bruemmer F."/>
            <person name="Labrenz M."/>
            <person name="Spormann A.M."/>
            <person name="Op den Camp H."/>
            <person name="Overmann J."/>
            <person name="Amann R."/>
            <person name="Jetten M.S.M."/>
            <person name="Mascher T."/>
            <person name="Medema M.H."/>
            <person name="Devos D.P."/>
            <person name="Kaster A.-K."/>
            <person name="Ovreas L."/>
            <person name="Rohde M."/>
            <person name="Galperin M.Y."/>
            <person name="Jogler C."/>
        </authorList>
    </citation>
    <scope>NUCLEOTIDE SEQUENCE [LARGE SCALE GENOMIC DNA]</scope>
    <source>
        <strain evidence="1 2">Pla110</strain>
    </source>
</reference>
<evidence type="ECO:0000313" key="1">
    <source>
        <dbReference type="EMBL" id="QDU81679.1"/>
    </source>
</evidence>
<dbReference type="AlphaFoldDB" id="A0A518CR25"/>
<keyword evidence="2" id="KW-1185">Reference proteome</keyword>
<accession>A0A518CR25</accession>
<gene>
    <name evidence="1" type="ORF">Pla110_34230</name>
</gene>
<dbReference type="EMBL" id="CP036281">
    <property type="protein sequence ID" value="QDU81679.1"/>
    <property type="molecule type" value="Genomic_DNA"/>
</dbReference>